<keyword evidence="3" id="KW-1185">Reference proteome</keyword>
<name>A0A218ZDV3_9HELO</name>
<reference evidence="2 3" key="1">
    <citation type="submission" date="2017-04" db="EMBL/GenBank/DDBJ databases">
        <title>Draft genome sequence of Marssonina coronaria NL1: causal agent of apple blotch.</title>
        <authorList>
            <person name="Cheng Q."/>
        </authorList>
    </citation>
    <scope>NUCLEOTIDE SEQUENCE [LARGE SCALE GENOMIC DNA]</scope>
    <source>
        <strain evidence="2 3">NL1</strain>
    </source>
</reference>
<protein>
    <submittedName>
        <fullName evidence="2">Uncharacterized protein</fullName>
    </submittedName>
</protein>
<dbReference type="EMBL" id="MZNU01000059">
    <property type="protein sequence ID" value="OWP05924.1"/>
    <property type="molecule type" value="Genomic_DNA"/>
</dbReference>
<comment type="caution">
    <text evidence="2">The sequence shown here is derived from an EMBL/GenBank/DDBJ whole genome shotgun (WGS) entry which is preliminary data.</text>
</comment>
<gene>
    <name evidence="2" type="ORF">B2J93_6248</name>
</gene>
<feature type="region of interest" description="Disordered" evidence="1">
    <location>
        <begin position="88"/>
        <end position="112"/>
    </location>
</feature>
<dbReference type="InParanoid" id="A0A218ZDV3"/>
<evidence type="ECO:0000313" key="2">
    <source>
        <dbReference type="EMBL" id="OWP05924.1"/>
    </source>
</evidence>
<accession>A0A218ZDV3</accession>
<proteinExistence type="predicted"/>
<evidence type="ECO:0000256" key="1">
    <source>
        <dbReference type="SAM" id="MobiDB-lite"/>
    </source>
</evidence>
<dbReference type="Proteomes" id="UP000242519">
    <property type="component" value="Unassembled WGS sequence"/>
</dbReference>
<evidence type="ECO:0000313" key="3">
    <source>
        <dbReference type="Proteomes" id="UP000242519"/>
    </source>
</evidence>
<sequence length="212" mass="23455">MARVESRVGRARCWSVEDEMVDGPSAVPGAMLRQPVGNTRRAVKDEMEDGPSAVPGAMLRQPVGNTRRAVKDEMVDGPSAVPGAMLRHGSGIQDEPVGEDCQPRAGAAEPPSDRLDEALFRNLETDLLSSGHPPCPDDVWEVVRRSDSSATARPRRYAYRDSTPVRLSDRLARAVNVRSWAVWWVTWWPVLVLDHPRSVEIRSFLGLVQLGR</sequence>
<dbReference type="AlphaFoldDB" id="A0A218ZDV3"/>
<organism evidence="2 3">
    <name type="scientific">Diplocarpon coronariae</name>
    <dbReference type="NCBI Taxonomy" id="2795749"/>
    <lineage>
        <taxon>Eukaryota</taxon>
        <taxon>Fungi</taxon>
        <taxon>Dikarya</taxon>
        <taxon>Ascomycota</taxon>
        <taxon>Pezizomycotina</taxon>
        <taxon>Leotiomycetes</taxon>
        <taxon>Helotiales</taxon>
        <taxon>Drepanopezizaceae</taxon>
        <taxon>Diplocarpon</taxon>
    </lineage>
</organism>